<accession>A0ABD5LW02</accession>
<feature type="transmembrane region" description="Helical" evidence="1">
    <location>
        <begin position="21"/>
        <end position="47"/>
    </location>
</feature>
<keyword evidence="1" id="KW-0812">Transmembrane</keyword>
<keyword evidence="1" id="KW-0472">Membrane</keyword>
<evidence type="ECO:0000313" key="2">
    <source>
        <dbReference type="EMBL" id="MEY2345491.1"/>
    </source>
</evidence>
<proteinExistence type="predicted"/>
<name>A0ABD5LW02_PROMI</name>
<gene>
    <name evidence="2" type="ORF">I3679_022485</name>
</gene>
<dbReference type="AlphaFoldDB" id="A0ABD5LW02"/>
<comment type="caution">
    <text evidence="2">The sequence shown here is derived from an EMBL/GenBank/DDBJ whole genome shotgun (WGS) entry which is preliminary data.</text>
</comment>
<dbReference type="EMBL" id="JADQCH020000002">
    <property type="protein sequence ID" value="MEY2345491.1"/>
    <property type="molecule type" value="Genomic_DNA"/>
</dbReference>
<protein>
    <submittedName>
        <fullName evidence="2">Uncharacterized protein</fullName>
    </submittedName>
</protein>
<keyword evidence="1" id="KW-1133">Transmembrane helix</keyword>
<reference evidence="2" key="1">
    <citation type="submission" date="2021-05" db="EMBL/GenBank/DDBJ databases">
        <title>First report of NDM-5 and VEB-6 producing Proteus mirabilis isolated from blood of a sepsis patient in Kolkata, India.</title>
        <authorList>
            <person name="Halder G."/>
            <person name="Chaudhuri B."/>
            <person name="Dutta S."/>
        </authorList>
    </citation>
    <scope>NUCLEOTIDE SEQUENCE [LARGE SCALE GENOMIC DNA]</scope>
    <source>
        <strain evidence="2">7049</strain>
    </source>
</reference>
<organism evidence="2">
    <name type="scientific">Proteus mirabilis</name>
    <dbReference type="NCBI Taxonomy" id="584"/>
    <lineage>
        <taxon>Bacteria</taxon>
        <taxon>Pseudomonadati</taxon>
        <taxon>Pseudomonadota</taxon>
        <taxon>Gammaproteobacteria</taxon>
        <taxon>Enterobacterales</taxon>
        <taxon>Morganellaceae</taxon>
        <taxon>Proteus</taxon>
    </lineage>
</organism>
<sequence>MINIEQQRNIQEKNSLLIAEACIKMALIALNLFILSVQIHTVIYFIVDLMIMFSFSIQNKKPPFNGGFLVLINLINDPLSVFGNNFRIKPSLHPHHFAIRLY</sequence>
<feature type="transmembrane region" description="Helical" evidence="1">
    <location>
        <begin position="67"/>
        <end position="86"/>
    </location>
</feature>
<evidence type="ECO:0000256" key="1">
    <source>
        <dbReference type="SAM" id="Phobius"/>
    </source>
</evidence>